<evidence type="ECO:0000313" key="6">
    <source>
        <dbReference type="Proteomes" id="UP000028840"/>
    </source>
</evidence>
<keyword evidence="3" id="KW-0808">Transferase</keyword>
<evidence type="ECO:0000313" key="5">
    <source>
        <dbReference type="EMBL" id="KFH07033.1"/>
    </source>
</evidence>
<comment type="caution">
    <text evidence="5">The sequence shown here is derived from an EMBL/GenBank/DDBJ whole genome shotgun (WGS) entry which is preliminary data.</text>
</comment>
<dbReference type="GO" id="GO:0008757">
    <property type="term" value="F:S-adenosylmethionine-dependent methyltransferase activity"/>
    <property type="evidence" value="ECO:0007669"/>
    <property type="project" value="UniProtKB-ARBA"/>
</dbReference>
<dbReference type="SUPFAM" id="SSF53335">
    <property type="entry name" value="S-adenosyl-L-methionine-dependent methyltransferases"/>
    <property type="match status" value="2"/>
</dbReference>
<dbReference type="Pfam" id="PF13489">
    <property type="entry name" value="Methyltransf_23"/>
    <property type="match status" value="1"/>
</dbReference>
<feature type="region of interest" description="Disordered" evidence="4">
    <location>
        <begin position="228"/>
        <end position="330"/>
    </location>
</feature>
<gene>
    <name evidence="5" type="ORF">TGVAND_202360</name>
</gene>
<evidence type="ECO:0000256" key="2">
    <source>
        <dbReference type="ARBA" id="ARBA00022603"/>
    </source>
</evidence>
<dbReference type="AlphaFoldDB" id="A0A086Q351"/>
<dbReference type="PANTHER" id="PTHR22809">
    <property type="entry name" value="METHYLTRANSFERASE-RELATED"/>
    <property type="match status" value="1"/>
</dbReference>
<dbReference type="Proteomes" id="UP000028840">
    <property type="component" value="Unassembled WGS sequence"/>
</dbReference>
<evidence type="ECO:0000256" key="1">
    <source>
        <dbReference type="ARBA" id="ARBA00009725"/>
    </source>
</evidence>
<dbReference type="PANTHER" id="PTHR22809:SF5">
    <property type="entry name" value="TRNA N(3)-METHYLCYTIDINE METHYLTRANSFERASE METTL6"/>
    <property type="match status" value="1"/>
</dbReference>
<dbReference type="InterPro" id="IPR029063">
    <property type="entry name" value="SAM-dependent_MTases_sf"/>
</dbReference>
<sequence>MSSLDFLCHSSLDSQPLPLRDTMVADPCAGAPVGGSKTERSEASVSDLAANMIGDVLPEKNFYDSDIVASFTLTPEEVKAAHALVEANDQLLPQFTLDKLDRDAVRNWDVFYKHNQDNFFKDRLWIKKEFPEFAFSCPDPEIGDTKEAKPPLLVDVGCGVGNALVPILRSFPHLHAVGFDCSKRAVQLLKERWAARVEALPRRGCHRGQEASGETVCGSSVCSVYPPSSASSSASSSAPASLRPSSRSQASATPTSCASRDEFRNPLLEESPVESVEPREASAPPVSEVEETEACCSGEDCSEKEENDVERDGDSDEEEEDVDSWEKRKEQEAKRLREVTTFDITESDVPASLAAPASADYLLLLFVLSALHPRHHITVARRCARLLKPGGILFFRDYGRYDLAQLRFAKRGKSKVADNTYVRHDGTLACYFLTDELREIFCREAGLEEVENRYCLREFTNRKTGVKMRRIWIQAKFRRPLQP</sequence>
<evidence type="ECO:0000256" key="3">
    <source>
        <dbReference type="ARBA" id="ARBA00022679"/>
    </source>
</evidence>
<accession>A0A086Q351</accession>
<dbReference type="CDD" id="cd02440">
    <property type="entry name" value="AdoMet_MTases"/>
    <property type="match status" value="1"/>
</dbReference>
<keyword evidence="2 5" id="KW-0489">Methyltransferase</keyword>
<protein>
    <submittedName>
        <fullName evidence="5">Putative methylase</fullName>
    </submittedName>
</protein>
<feature type="compositionally biased region" description="Low complexity" evidence="4">
    <location>
        <begin position="228"/>
        <end position="252"/>
    </location>
</feature>
<reference evidence="5 6" key="1">
    <citation type="submission" date="2014-08" db="EMBL/GenBank/DDBJ databases">
        <authorList>
            <person name="Sibley D."/>
            <person name="Venepally P."/>
            <person name="Karamycheva S."/>
            <person name="Hadjithomas M."/>
            <person name="Khan A."/>
            <person name="Brunk B."/>
            <person name="Roos D."/>
            <person name="Caler E."/>
            <person name="Lorenzi H."/>
        </authorList>
    </citation>
    <scope>NUCLEOTIDE SEQUENCE [LARGE SCALE GENOMIC DNA]</scope>
    <source>
        <strain evidence="5 6">VAND</strain>
    </source>
</reference>
<dbReference type="GO" id="GO:0032259">
    <property type="term" value="P:methylation"/>
    <property type="evidence" value="ECO:0007669"/>
    <property type="project" value="UniProtKB-KW"/>
</dbReference>
<dbReference type="EMBL" id="AEYJ02000831">
    <property type="protein sequence ID" value="KFH07033.1"/>
    <property type="molecule type" value="Genomic_DNA"/>
</dbReference>
<comment type="similarity">
    <text evidence="1">Belongs to the methyltransferase superfamily. METL family.</text>
</comment>
<dbReference type="Gene3D" id="3.40.50.150">
    <property type="entry name" value="Vaccinia Virus protein VP39"/>
    <property type="match status" value="2"/>
</dbReference>
<reference evidence="5 6" key="2">
    <citation type="journal article" date="2015" name="Eukaryot. Cell">
        <title>Genetic mapping reveals that sinefungin resistance in Toxoplasma gondii is controlled by a putative amino acid transporter locus that can be used as a negative selectable marker.</title>
        <authorList>
            <person name="Behnke M.S."/>
            <person name="Khan A."/>
            <person name="Sibley L.D."/>
        </authorList>
    </citation>
    <scope>NUCLEOTIDE SEQUENCE [LARGE SCALE GENOMIC DNA]</scope>
    <source>
        <strain evidence="5 6">VAND</strain>
    </source>
</reference>
<feature type="compositionally biased region" description="Low complexity" evidence="4">
    <location>
        <begin position="266"/>
        <end position="275"/>
    </location>
</feature>
<dbReference type="GO" id="GO:0008173">
    <property type="term" value="F:RNA methyltransferase activity"/>
    <property type="evidence" value="ECO:0007669"/>
    <property type="project" value="UniProtKB-ARBA"/>
</dbReference>
<dbReference type="VEuPathDB" id="ToxoDB:TGVAND_202360"/>
<organism evidence="5 6">
    <name type="scientific">Toxoplasma gondii VAND</name>
    <dbReference type="NCBI Taxonomy" id="933077"/>
    <lineage>
        <taxon>Eukaryota</taxon>
        <taxon>Sar</taxon>
        <taxon>Alveolata</taxon>
        <taxon>Apicomplexa</taxon>
        <taxon>Conoidasida</taxon>
        <taxon>Coccidia</taxon>
        <taxon>Eucoccidiorida</taxon>
        <taxon>Eimeriorina</taxon>
        <taxon>Sarcocystidae</taxon>
        <taxon>Toxoplasma</taxon>
    </lineage>
</organism>
<dbReference type="OrthoDB" id="417697at2759"/>
<feature type="compositionally biased region" description="Acidic residues" evidence="4">
    <location>
        <begin position="300"/>
        <end position="323"/>
    </location>
</feature>
<name>A0A086Q351_TOXGO</name>
<proteinExistence type="inferred from homology"/>
<dbReference type="InterPro" id="IPR026113">
    <property type="entry name" value="METTL2/6/8-like"/>
</dbReference>
<evidence type="ECO:0000256" key="4">
    <source>
        <dbReference type="SAM" id="MobiDB-lite"/>
    </source>
</evidence>